<dbReference type="Pfam" id="PF01535">
    <property type="entry name" value="PPR"/>
    <property type="match status" value="3"/>
</dbReference>
<gene>
    <name evidence="3" type="ORF">RJ641_001135</name>
</gene>
<accession>A0AAN8WFX7</accession>
<protein>
    <submittedName>
        <fullName evidence="3">Pentatricopeptide repeat</fullName>
    </submittedName>
</protein>
<evidence type="ECO:0000313" key="4">
    <source>
        <dbReference type="Proteomes" id="UP001370490"/>
    </source>
</evidence>
<feature type="repeat" description="PPR" evidence="2">
    <location>
        <begin position="25"/>
        <end position="55"/>
    </location>
</feature>
<feature type="repeat" description="PPR" evidence="2">
    <location>
        <begin position="56"/>
        <end position="90"/>
    </location>
</feature>
<dbReference type="GO" id="GO:0003723">
    <property type="term" value="F:RNA binding"/>
    <property type="evidence" value="ECO:0007669"/>
    <property type="project" value="InterPro"/>
</dbReference>
<dbReference type="GO" id="GO:0009451">
    <property type="term" value="P:RNA modification"/>
    <property type="evidence" value="ECO:0007669"/>
    <property type="project" value="InterPro"/>
</dbReference>
<dbReference type="Pfam" id="PF20431">
    <property type="entry name" value="E_motif"/>
    <property type="match status" value="1"/>
</dbReference>
<dbReference type="Pfam" id="PF13041">
    <property type="entry name" value="PPR_2"/>
    <property type="match status" value="2"/>
</dbReference>
<dbReference type="InterPro" id="IPR011990">
    <property type="entry name" value="TPR-like_helical_dom_sf"/>
</dbReference>
<evidence type="ECO:0000313" key="3">
    <source>
        <dbReference type="EMBL" id="KAK6947662.1"/>
    </source>
</evidence>
<evidence type="ECO:0000256" key="1">
    <source>
        <dbReference type="ARBA" id="ARBA00022737"/>
    </source>
</evidence>
<comment type="caution">
    <text evidence="3">The sequence shown here is derived from an EMBL/GenBank/DDBJ whole genome shotgun (WGS) entry which is preliminary data.</text>
</comment>
<name>A0AAN8WFX7_9MAGN</name>
<dbReference type="EMBL" id="JBAMMX010000001">
    <property type="protein sequence ID" value="KAK6947662.1"/>
    <property type="molecule type" value="Genomic_DNA"/>
</dbReference>
<sequence length="339" mass="38191">MISGYVECGKIELARNFFDAMPQRNNVSWITMISGYSKSGNINLARELFYQIGERDLHMYNAMITCYSRNSRPKEAIELFNQMLSLDVDIQPDEMTLASILSACSQLGDLRFGTWLESYMRKIGIEMDDHLATALMDLYAKCGSIDKAYELFHGLREKDLVAYTTMILGFGINGKPINAINLFEEMVDAHIRPNLITYTGILTAYNHAGLVEQGYRCFMSMMENGIVPSADHYAIMVDLLGRAGRLEEAYKLIKGMPILPHAEVWGALLLACKLHCNVEFGEIAAQNCFDLEPETTAYYSLLANIYADVGRWDDAKMLRKKVMEKGMAKIPGSSWVESS</sequence>
<feature type="repeat" description="PPR" evidence="2">
    <location>
        <begin position="159"/>
        <end position="193"/>
    </location>
</feature>
<feature type="repeat" description="PPR" evidence="2">
    <location>
        <begin position="194"/>
        <end position="228"/>
    </location>
</feature>
<dbReference type="PANTHER" id="PTHR47926">
    <property type="entry name" value="PENTATRICOPEPTIDE REPEAT-CONTAINING PROTEIN"/>
    <property type="match status" value="1"/>
</dbReference>
<keyword evidence="1" id="KW-0677">Repeat</keyword>
<proteinExistence type="predicted"/>
<dbReference type="PANTHER" id="PTHR47926:SF545">
    <property type="entry name" value="PENTACOTRIPEPTIDE-REPEAT REGION OF PRORP DOMAIN-CONTAINING PROTEIN"/>
    <property type="match status" value="1"/>
</dbReference>
<organism evidence="3 4">
    <name type="scientific">Dillenia turbinata</name>
    <dbReference type="NCBI Taxonomy" id="194707"/>
    <lineage>
        <taxon>Eukaryota</taxon>
        <taxon>Viridiplantae</taxon>
        <taxon>Streptophyta</taxon>
        <taxon>Embryophyta</taxon>
        <taxon>Tracheophyta</taxon>
        <taxon>Spermatophyta</taxon>
        <taxon>Magnoliopsida</taxon>
        <taxon>eudicotyledons</taxon>
        <taxon>Gunneridae</taxon>
        <taxon>Pentapetalae</taxon>
        <taxon>Dilleniales</taxon>
        <taxon>Dilleniaceae</taxon>
        <taxon>Dillenia</taxon>
    </lineage>
</organism>
<dbReference type="InterPro" id="IPR046960">
    <property type="entry name" value="PPR_At4g14850-like_plant"/>
</dbReference>
<dbReference type="Proteomes" id="UP001370490">
    <property type="component" value="Unassembled WGS sequence"/>
</dbReference>
<dbReference type="PROSITE" id="PS51375">
    <property type="entry name" value="PPR"/>
    <property type="match status" value="4"/>
</dbReference>
<dbReference type="AlphaFoldDB" id="A0AAN8WFX7"/>
<keyword evidence="4" id="KW-1185">Reference proteome</keyword>
<dbReference type="InterPro" id="IPR002885">
    <property type="entry name" value="PPR_rpt"/>
</dbReference>
<dbReference type="SUPFAM" id="SSF48452">
    <property type="entry name" value="TPR-like"/>
    <property type="match status" value="1"/>
</dbReference>
<dbReference type="Gene3D" id="1.25.40.10">
    <property type="entry name" value="Tetratricopeptide repeat domain"/>
    <property type="match status" value="3"/>
</dbReference>
<reference evidence="3 4" key="1">
    <citation type="submission" date="2023-12" db="EMBL/GenBank/DDBJ databases">
        <title>A high-quality genome assembly for Dillenia turbinata (Dilleniales).</title>
        <authorList>
            <person name="Chanderbali A."/>
        </authorList>
    </citation>
    <scope>NUCLEOTIDE SEQUENCE [LARGE SCALE GENOMIC DNA]</scope>
    <source>
        <strain evidence="3">LSX21</strain>
        <tissue evidence="3">Leaf</tissue>
    </source>
</reference>
<dbReference type="FunFam" id="1.25.40.10:FF:000184">
    <property type="entry name" value="Pentatricopeptide repeat-containing protein, chloroplastic"/>
    <property type="match status" value="1"/>
</dbReference>
<dbReference type="InterPro" id="IPR046848">
    <property type="entry name" value="E_motif"/>
</dbReference>
<dbReference type="NCBIfam" id="TIGR00756">
    <property type="entry name" value="PPR"/>
    <property type="match status" value="6"/>
</dbReference>
<evidence type="ECO:0000256" key="2">
    <source>
        <dbReference type="PROSITE-ProRule" id="PRU00708"/>
    </source>
</evidence>